<dbReference type="AlphaFoldDB" id="A0A074M8Z8"/>
<organism evidence="1 2">
    <name type="scientific">Tumebacillus flagellatus</name>
    <dbReference type="NCBI Taxonomy" id="1157490"/>
    <lineage>
        <taxon>Bacteria</taxon>
        <taxon>Bacillati</taxon>
        <taxon>Bacillota</taxon>
        <taxon>Bacilli</taxon>
        <taxon>Bacillales</taxon>
        <taxon>Alicyclobacillaceae</taxon>
        <taxon>Tumebacillus</taxon>
    </lineage>
</organism>
<evidence type="ECO:0000313" key="2">
    <source>
        <dbReference type="Proteomes" id="UP000027931"/>
    </source>
</evidence>
<protein>
    <submittedName>
        <fullName evidence="1">Uncharacterized protein</fullName>
    </submittedName>
</protein>
<evidence type="ECO:0000313" key="1">
    <source>
        <dbReference type="EMBL" id="KEO82437.1"/>
    </source>
</evidence>
<dbReference type="RefSeq" id="WP_038090291.1">
    <property type="nucleotide sequence ID" value="NZ_JMIR01000022.1"/>
</dbReference>
<dbReference type="OrthoDB" id="2629735at2"/>
<sequence>MKKIYLIFATLAVCLAVGGIVFWQVFSKPAMTTEHDISGFTKSDTKFDSPDPQSPPAFDIKAAYNRAIKMYPQAAKECSSVNVDYQLVTTTSMEAFSPEALEKNPKLKADGHMIKTPAYLVTFNGIYDEGHGGIGAPPPVFTKLTILLDANSGEELFGVEHN</sequence>
<accession>A0A074M8Z8</accession>
<dbReference type="STRING" id="1157490.EL26_15270"/>
<dbReference type="Proteomes" id="UP000027931">
    <property type="component" value="Unassembled WGS sequence"/>
</dbReference>
<dbReference type="EMBL" id="JMIR01000022">
    <property type="protein sequence ID" value="KEO82437.1"/>
    <property type="molecule type" value="Genomic_DNA"/>
</dbReference>
<name>A0A074M8Z8_9BACL</name>
<gene>
    <name evidence="1" type="ORF">EL26_15270</name>
</gene>
<proteinExistence type="predicted"/>
<reference evidence="1 2" key="1">
    <citation type="journal article" date="2013" name="Int. J. Syst. Evol. Microbiol.">
        <title>Tumebacillus flagellatus sp. nov., an alpha-amylase/pullulanase-producing bacterium isolated from cassava wastewater.</title>
        <authorList>
            <person name="Wang Q."/>
            <person name="Xie N."/>
            <person name="Qin Y."/>
            <person name="Shen N."/>
            <person name="Zhu J."/>
            <person name="Mi H."/>
            <person name="Huang R."/>
        </authorList>
    </citation>
    <scope>NUCLEOTIDE SEQUENCE [LARGE SCALE GENOMIC DNA]</scope>
    <source>
        <strain evidence="1 2">GST4</strain>
    </source>
</reference>
<comment type="caution">
    <text evidence="1">The sequence shown here is derived from an EMBL/GenBank/DDBJ whole genome shotgun (WGS) entry which is preliminary data.</text>
</comment>
<keyword evidence="2" id="KW-1185">Reference proteome</keyword>